<name>A0A2R5HE43_9LACT</name>
<comment type="caution">
    <text evidence="2">The sequence shown here is derived from an EMBL/GenBank/DDBJ whole genome shotgun (WGS) entry which is preliminary data.</text>
</comment>
<sequence length="404" mass="45566">MRDYYHVIRRIAWTLFFVMLMIIGTHLRIPALHETQQPASTFLQIFSNLSAGNVKVLNLFSLGLGPYMISLIFWSTLSMMEIDWVTNLSKREQGFIIRGLTLFIAFFQAYATVTHFGTGIDFSAFPGFSKIQVEMGLILVLVAGAMLVSFLADMNLKKGIGKQMMLIMPGLLLNTPSLLTSGQTGAHAFFNTRTGMIVAIIVTLVFIYIATFLYRSELRIDVQQTSLDVDFKSSYIPIKVLPAGAMPFMFVVTIFSLPQLLVLIPALQNTKFLYWTLQIFTYSTIPGIIAYGVIATLLTWGFAQVNVRVFKIAKSLRESGDYILDVLPGIETERYLKRKLNHLIVFSSLFMIVISSIPMLIGLKIQGVSNLAFYFGSIFMAILMIDNIREEVKFLTAKPHYKLF</sequence>
<feature type="transmembrane region" description="Helical" evidence="1">
    <location>
        <begin position="164"/>
        <end position="182"/>
    </location>
</feature>
<dbReference type="GO" id="GO:0015031">
    <property type="term" value="P:protein transport"/>
    <property type="evidence" value="ECO:0007669"/>
    <property type="project" value="InterPro"/>
</dbReference>
<dbReference type="Proteomes" id="UP000245021">
    <property type="component" value="Unassembled WGS sequence"/>
</dbReference>
<keyword evidence="1" id="KW-1133">Transmembrane helix</keyword>
<accession>A0A2R5HE43</accession>
<feature type="transmembrane region" description="Helical" evidence="1">
    <location>
        <begin position="279"/>
        <end position="303"/>
    </location>
</feature>
<dbReference type="AlphaFoldDB" id="A0A2R5HE43"/>
<dbReference type="PRINTS" id="PR00303">
    <property type="entry name" value="SECYTRNLCASE"/>
</dbReference>
<feature type="transmembrane region" description="Helical" evidence="1">
    <location>
        <begin position="12"/>
        <end position="29"/>
    </location>
</feature>
<dbReference type="Gene3D" id="1.10.3370.10">
    <property type="entry name" value="SecY subunit domain"/>
    <property type="match status" value="1"/>
</dbReference>
<reference evidence="2 3" key="1">
    <citation type="journal article" date="2018" name="Genome Announc.">
        <title>Draft Genome Sequence of Lactococcus sp. Strain NtB2 (JCM 32569), Isolated from the Gut of the Higher Termite Nasutitermes takasagoensis.</title>
        <authorList>
            <person name="Noda S."/>
            <person name="Aihara C."/>
            <person name="Yuki M."/>
            <person name="Ohkuma M."/>
        </authorList>
    </citation>
    <scope>NUCLEOTIDE SEQUENCE [LARGE SCALE GENOMIC DNA]</scope>
    <source>
        <strain evidence="2 3">NtB2</strain>
    </source>
</reference>
<dbReference type="SUPFAM" id="SSF103491">
    <property type="entry name" value="Preprotein translocase SecY subunit"/>
    <property type="match status" value="1"/>
</dbReference>
<keyword evidence="1" id="KW-0812">Transmembrane</keyword>
<dbReference type="PIRSF" id="PIRSF004557">
    <property type="entry name" value="SecY"/>
    <property type="match status" value="1"/>
</dbReference>
<dbReference type="InterPro" id="IPR002208">
    <property type="entry name" value="SecY/SEC61-alpha"/>
</dbReference>
<feature type="transmembrane region" description="Helical" evidence="1">
    <location>
        <begin position="194"/>
        <end position="214"/>
    </location>
</feature>
<gene>
    <name evidence="2" type="primary">secY_2</name>
    <name evidence="2" type="ORF">NtB2_00465</name>
</gene>
<keyword evidence="3" id="KW-1185">Reference proteome</keyword>
<feature type="transmembrane region" description="Helical" evidence="1">
    <location>
        <begin position="343"/>
        <end position="365"/>
    </location>
</feature>
<evidence type="ECO:0000256" key="1">
    <source>
        <dbReference type="SAM" id="Phobius"/>
    </source>
</evidence>
<protein>
    <submittedName>
        <fullName evidence="2">Preprotein translocase subunit SecY</fullName>
    </submittedName>
</protein>
<dbReference type="OrthoDB" id="2055747at2"/>
<dbReference type="RefSeq" id="WP_109245336.1">
    <property type="nucleotide sequence ID" value="NZ_BFFO01000002.1"/>
</dbReference>
<evidence type="ECO:0000313" key="2">
    <source>
        <dbReference type="EMBL" id="GBG96354.1"/>
    </source>
</evidence>
<feature type="transmembrane region" description="Helical" evidence="1">
    <location>
        <begin position="95"/>
        <end position="113"/>
    </location>
</feature>
<proteinExistence type="predicted"/>
<evidence type="ECO:0000313" key="3">
    <source>
        <dbReference type="Proteomes" id="UP000245021"/>
    </source>
</evidence>
<keyword evidence="1" id="KW-0472">Membrane</keyword>
<feature type="transmembrane region" description="Helical" evidence="1">
    <location>
        <begin position="133"/>
        <end position="152"/>
    </location>
</feature>
<dbReference type="Pfam" id="PF00344">
    <property type="entry name" value="SecY"/>
    <property type="match status" value="1"/>
</dbReference>
<dbReference type="InterPro" id="IPR023201">
    <property type="entry name" value="SecY_dom_sf"/>
</dbReference>
<feature type="transmembrane region" description="Helical" evidence="1">
    <location>
        <begin position="371"/>
        <end position="388"/>
    </location>
</feature>
<dbReference type="EMBL" id="BFFO01000002">
    <property type="protein sequence ID" value="GBG96354.1"/>
    <property type="molecule type" value="Genomic_DNA"/>
</dbReference>
<feature type="transmembrane region" description="Helical" evidence="1">
    <location>
        <begin position="56"/>
        <end position="74"/>
    </location>
</feature>
<organism evidence="2 3">
    <name type="scientific">Lactococcus termiticola</name>
    <dbReference type="NCBI Taxonomy" id="2169526"/>
    <lineage>
        <taxon>Bacteria</taxon>
        <taxon>Bacillati</taxon>
        <taxon>Bacillota</taxon>
        <taxon>Bacilli</taxon>
        <taxon>Lactobacillales</taxon>
        <taxon>Streptococcaceae</taxon>
        <taxon>Lactococcus</taxon>
    </lineage>
</organism>
<dbReference type="GO" id="GO:0016020">
    <property type="term" value="C:membrane"/>
    <property type="evidence" value="ECO:0007669"/>
    <property type="project" value="InterPro"/>
</dbReference>